<dbReference type="SMART" id="SM00267">
    <property type="entry name" value="GGDEF"/>
    <property type="match status" value="1"/>
</dbReference>
<dbReference type="Proteomes" id="UP000244930">
    <property type="component" value="Chromosome"/>
</dbReference>
<dbReference type="RefSeq" id="WP_108950262.1">
    <property type="nucleotide sequence ID" value="NZ_CP022187.1"/>
</dbReference>
<dbReference type="EMBL" id="CP022187">
    <property type="protein sequence ID" value="AWI76563.1"/>
    <property type="molecule type" value="Genomic_DNA"/>
</dbReference>
<dbReference type="InterPro" id="IPR043128">
    <property type="entry name" value="Rev_trsase/Diguanyl_cyclase"/>
</dbReference>
<dbReference type="InterPro" id="IPR033417">
    <property type="entry name" value="CHASE8"/>
</dbReference>
<evidence type="ECO:0008006" key="6">
    <source>
        <dbReference type="Google" id="ProtNLM"/>
    </source>
</evidence>
<dbReference type="SUPFAM" id="SSF141868">
    <property type="entry name" value="EAL domain-like"/>
    <property type="match status" value="1"/>
</dbReference>
<dbReference type="InterPro" id="IPR052155">
    <property type="entry name" value="Biofilm_reg_signaling"/>
</dbReference>
<feature type="domain" description="GGDEF" evidence="3">
    <location>
        <begin position="232"/>
        <end position="365"/>
    </location>
</feature>
<evidence type="ECO:0000256" key="1">
    <source>
        <dbReference type="SAM" id="Phobius"/>
    </source>
</evidence>
<dbReference type="SMART" id="SM00052">
    <property type="entry name" value="EAL"/>
    <property type="match status" value="1"/>
</dbReference>
<evidence type="ECO:0000313" key="4">
    <source>
        <dbReference type="EMBL" id="AWI76563.1"/>
    </source>
</evidence>
<dbReference type="FunFam" id="3.30.70.270:FF:000001">
    <property type="entry name" value="Diguanylate cyclase domain protein"/>
    <property type="match status" value="1"/>
</dbReference>
<dbReference type="SUPFAM" id="SSF55073">
    <property type="entry name" value="Nucleotide cyclase"/>
    <property type="match status" value="1"/>
</dbReference>
<gene>
    <name evidence="4" type="ORF">CEW83_16190</name>
</gene>
<feature type="transmembrane region" description="Helical" evidence="1">
    <location>
        <begin position="12"/>
        <end position="35"/>
    </location>
</feature>
<dbReference type="InterPro" id="IPR000160">
    <property type="entry name" value="GGDEF_dom"/>
</dbReference>
<dbReference type="InterPro" id="IPR035919">
    <property type="entry name" value="EAL_sf"/>
</dbReference>
<dbReference type="NCBIfam" id="TIGR00254">
    <property type="entry name" value="GGDEF"/>
    <property type="match status" value="1"/>
</dbReference>
<evidence type="ECO:0000259" key="2">
    <source>
        <dbReference type="PROSITE" id="PS50883"/>
    </source>
</evidence>
<proteinExistence type="predicted"/>
<dbReference type="Pfam" id="PF17152">
    <property type="entry name" value="CHASE8"/>
    <property type="match status" value="1"/>
</dbReference>
<dbReference type="AlphaFoldDB" id="A0A2U8GTJ4"/>
<dbReference type="Pfam" id="PF00990">
    <property type="entry name" value="GGDEF"/>
    <property type="match status" value="1"/>
</dbReference>
<name>A0A2U8GTJ4_9RHOO</name>
<sequence>MPFAHRIPRAHRLSFLSTGLALLIAFVLLIVHQYFVGRQVLLDDLATEAAIIAENSNAAVVFNDAGAAGEIIAAIRLTPRILSGALYRADNSFLASWPENDPAFPPSLEPDIDGDWLGANALPSETTLGLMGGVMRESVRVEDGTVGTLILNVDFSSLYWRLLEYAGGVLGIASVALSLAYRLTSRLRKQVSSTERRLERLALYDHVTSLPNRRLFEQELRKAVGRVGRDANSAALLFLDVDDFKKVNDSFGHEVGDQVLCMIGQRLLHTVRNGDVVARIGGDEFAVVLFDIGGPDNAAMVARNLIAAIGKPFSTEPTPTHIGLSVGIAMMPVDGDDPAALLRHADMAMYVAKAQGKNRFQFFSEAIDGKVRQDLRLESALRQALENNGTGLWVAYQPKLCAKTRAVVGVEALTRWRMPDGQVVSPGEFIPVAERTGLISALGDCMLERVCTDLGVLRGAGFEFPTVAVNVSSHQLLQGEALVEHFCDTIAAHGESVCRFEVELTESALTDARGATVLEAFRVAGFKLSIDDFGTGYSSLGYLKRFDVSTLKIDQGFVRDLPADQEGAAIVIAVIQMAHALGIDVVAEGVETEAQADFLRANGCDVLQGYLLGVPMPVSELAEYLHKHRTLAKRVLAGHPI</sequence>
<feature type="domain" description="EAL" evidence="2">
    <location>
        <begin position="374"/>
        <end position="629"/>
    </location>
</feature>
<dbReference type="InterPro" id="IPR029787">
    <property type="entry name" value="Nucleotide_cyclase"/>
</dbReference>
<keyword evidence="1" id="KW-1133">Transmembrane helix</keyword>
<protein>
    <recommendedName>
        <fullName evidence="6">GGDEF-domain containing protein</fullName>
    </recommendedName>
</protein>
<keyword evidence="1" id="KW-0472">Membrane</keyword>
<dbReference type="KEGG" id="acom:CEW83_16190"/>
<dbReference type="PANTHER" id="PTHR44757">
    <property type="entry name" value="DIGUANYLATE CYCLASE DGCP"/>
    <property type="match status" value="1"/>
</dbReference>
<dbReference type="PROSITE" id="PS50887">
    <property type="entry name" value="GGDEF"/>
    <property type="match status" value="1"/>
</dbReference>
<accession>A0A2U8GTJ4</accession>
<dbReference type="CDD" id="cd01949">
    <property type="entry name" value="GGDEF"/>
    <property type="match status" value="1"/>
</dbReference>
<dbReference type="Gene3D" id="3.20.20.450">
    <property type="entry name" value="EAL domain"/>
    <property type="match status" value="1"/>
</dbReference>
<reference evidence="4 5" key="1">
    <citation type="submission" date="2017-06" db="EMBL/GenBank/DDBJ databases">
        <title>Azoarcus.</title>
        <authorList>
            <person name="Woo J.-H."/>
            <person name="Kim H.-S."/>
        </authorList>
    </citation>
    <scope>NUCLEOTIDE SEQUENCE [LARGE SCALE GENOMIC DNA]</scope>
    <source>
        <strain evidence="4 5">TSPY31</strain>
    </source>
</reference>
<keyword evidence="1" id="KW-0812">Transmembrane</keyword>
<evidence type="ECO:0000313" key="5">
    <source>
        <dbReference type="Proteomes" id="UP000244930"/>
    </source>
</evidence>
<dbReference type="InterPro" id="IPR001633">
    <property type="entry name" value="EAL_dom"/>
</dbReference>
<dbReference type="Gene3D" id="3.30.70.270">
    <property type="match status" value="1"/>
</dbReference>
<dbReference type="CDD" id="cd01948">
    <property type="entry name" value="EAL"/>
    <property type="match status" value="1"/>
</dbReference>
<dbReference type="Pfam" id="PF00563">
    <property type="entry name" value="EAL"/>
    <property type="match status" value="1"/>
</dbReference>
<dbReference type="PROSITE" id="PS50883">
    <property type="entry name" value="EAL"/>
    <property type="match status" value="1"/>
</dbReference>
<evidence type="ECO:0000259" key="3">
    <source>
        <dbReference type="PROSITE" id="PS50887"/>
    </source>
</evidence>
<organism evidence="4 5">
    <name type="scientific">Parazoarcus communis</name>
    <dbReference type="NCBI Taxonomy" id="41977"/>
    <lineage>
        <taxon>Bacteria</taxon>
        <taxon>Pseudomonadati</taxon>
        <taxon>Pseudomonadota</taxon>
        <taxon>Betaproteobacteria</taxon>
        <taxon>Rhodocyclales</taxon>
        <taxon>Zoogloeaceae</taxon>
        <taxon>Parazoarcus</taxon>
    </lineage>
</organism>
<dbReference type="GO" id="GO:0003824">
    <property type="term" value="F:catalytic activity"/>
    <property type="evidence" value="ECO:0007669"/>
    <property type="project" value="UniProtKB-ARBA"/>
</dbReference>
<keyword evidence="5" id="KW-1185">Reference proteome</keyword>
<dbReference type="PANTHER" id="PTHR44757:SF2">
    <property type="entry name" value="BIOFILM ARCHITECTURE MAINTENANCE PROTEIN MBAA"/>
    <property type="match status" value="1"/>
</dbReference>